<dbReference type="Proteomes" id="UP000266861">
    <property type="component" value="Unassembled WGS sequence"/>
</dbReference>
<proteinExistence type="predicted"/>
<reference evidence="2 3" key="1">
    <citation type="submission" date="2018-08" db="EMBL/GenBank/DDBJ databases">
        <title>Genome and evolution of the arbuscular mycorrhizal fungus Diversispora epigaea (formerly Glomus versiforme) and its bacterial endosymbionts.</title>
        <authorList>
            <person name="Sun X."/>
            <person name="Fei Z."/>
            <person name="Harrison M."/>
        </authorList>
    </citation>
    <scope>NUCLEOTIDE SEQUENCE [LARGE SCALE GENOMIC DNA]</scope>
    <source>
        <strain evidence="2 3">IT104</strain>
    </source>
</reference>
<dbReference type="EMBL" id="PQFF01000566">
    <property type="protein sequence ID" value="RHZ44713.1"/>
    <property type="molecule type" value="Genomic_DNA"/>
</dbReference>
<gene>
    <name evidence="2" type="ORF">Glove_712g6</name>
</gene>
<dbReference type="AlphaFoldDB" id="A0A397G736"/>
<evidence type="ECO:0000313" key="2">
    <source>
        <dbReference type="EMBL" id="RHZ44713.1"/>
    </source>
</evidence>
<sequence length="188" mass="21373">MRLSEIQNELLQRDVLFEKNQNRTELSTLLQKNLDEKRNAGPSPSQNNTTSLPDVSNLPYSNIIEERYPLPKGWAIKGEQKYGKKGSGTRIAKEVVDLLKGFFHTGNANSSQHYLPEDMFRALSEKADNNELEHTKIPKVETIQNWISRYSIAMKKETAERMLASFSNNTIAKGRLALIFDLKSVFAS</sequence>
<feature type="compositionally biased region" description="Polar residues" evidence="1">
    <location>
        <begin position="42"/>
        <end position="56"/>
    </location>
</feature>
<protein>
    <submittedName>
        <fullName evidence="2">Uncharacterized protein</fullName>
    </submittedName>
</protein>
<dbReference type="OrthoDB" id="2421706at2759"/>
<evidence type="ECO:0000256" key="1">
    <source>
        <dbReference type="SAM" id="MobiDB-lite"/>
    </source>
</evidence>
<evidence type="ECO:0000313" key="3">
    <source>
        <dbReference type="Proteomes" id="UP000266861"/>
    </source>
</evidence>
<name>A0A397G736_9GLOM</name>
<feature type="region of interest" description="Disordered" evidence="1">
    <location>
        <begin position="34"/>
        <end position="56"/>
    </location>
</feature>
<organism evidence="2 3">
    <name type="scientific">Diversispora epigaea</name>
    <dbReference type="NCBI Taxonomy" id="1348612"/>
    <lineage>
        <taxon>Eukaryota</taxon>
        <taxon>Fungi</taxon>
        <taxon>Fungi incertae sedis</taxon>
        <taxon>Mucoromycota</taxon>
        <taxon>Glomeromycotina</taxon>
        <taxon>Glomeromycetes</taxon>
        <taxon>Diversisporales</taxon>
        <taxon>Diversisporaceae</taxon>
        <taxon>Diversispora</taxon>
    </lineage>
</organism>
<comment type="caution">
    <text evidence="2">The sequence shown here is derived from an EMBL/GenBank/DDBJ whole genome shotgun (WGS) entry which is preliminary data.</text>
</comment>
<keyword evidence="3" id="KW-1185">Reference proteome</keyword>
<accession>A0A397G736</accession>